<organism evidence="1 2">
    <name type="scientific">Trichophyton interdigitale (strain MR816)</name>
    <dbReference type="NCBI Taxonomy" id="1215338"/>
    <lineage>
        <taxon>Eukaryota</taxon>
        <taxon>Fungi</taxon>
        <taxon>Dikarya</taxon>
        <taxon>Ascomycota</taxon>
        <taxon>Pezizomycotina</taxon>
        <taxon>Eurotiomycetes</taxon>
        <taxon>Eurotiomycetidae</taxon>
        <taxon>Onygenales</taxon>
        <taxon>Arthrodermataceae</taxon>
        <taxon>Trichophyton</taxon>
    </lineage>
</organism>
<dbReference type="AlphaFoldDB" id="A0A059J7S2"/>
<gene>
    <name evidence="1" type="ORF">H109_04173</name>
</gene>
<accession>A0A059J7S2</accession>
<comment type="caution">
    <text evidence="1">The sequence shown here is derived from an EMBL/GenBank/DDBJ whole genome shotgun (WGS) entry which is preliminary data.</text>
</comment>
<reference evidence="1 2" key="1">
    <citation type="submission" date="2014-02" db="EMBL/GenBank/DDBJ databases">
        <title>The Genome Sequence of Trichophyton interdigitale MR816.</title>
        <authorList>
            <consortium name="The Broad Institute Genomics Platform"/>
            <person name="Cuomo C.A."/>
            <person name="White T.C."/>
            <person name="Graser Y."/>
            <person name="Martinez-Rossi N."/>
            <person name="Heitman J."/>
            <person name="Young S.K."/>
            <person name="Zeng Q."/>
            <person name="Gargeya S."/>
            <person name="Abouelleil A."/>
            <person name="Alvarado L."/>
            <person name="Chapman S.B."/>
            <person name="Gainer-Dewar J."/>
            <person name="Goldberg J."/>
            <person name="Griggs A."/>
            <person name="Gujja S."/>
            <person name="Hansen M."/>
            <person name="Howarth C."/>
            <person name="Imamovic A."/>
            <person name="Larimer J."/>
            <person name="Martinez D."/>
            <person name="Murphy C."/>
            <person name="Pearson M.D."/>
            <person name="Persinoti G."/>
            <person name="Poon T."/>
            <person name="Priest M."/>
            <person name="Roberts A.D."/>
            <person name="Saif S."/>
            <person name="Shea T.D."/>
            <person name="Sykes S.N."/>
            <person name="Wortman J."/>
            <person name="Nusbaum C."/>
            <person name="Birren B."/>
        </authorList>
    </citation>
    <scope>NUCLEOTIDE SEQUENCE [LARGE SCALE GENOMIC DNA]</scope>
    <source>
        <strain evidence="1 2">MR816</strain>
    </source>
</reference>
<proteinExistence type="predicted"/>
<keyword evidence="2" id="KW-1185">Reference proteome</keyword>
<name>A0A059J7S2_TRIIM</name>
<dbReference type="HOGENOM" id="CLU_2135298_0_0_1"/>
<evidence type="ECO:0000313" key="2">
    <source>
        <dbReference type="Proteomes" id="UP000024533"/>
    </source>
</evidence>
<dbReference type="Proteomes" id="UP000024533">
    <property type="component" value="Unassembled WGS sequence"/>
</dbReference>
<protein>
    <submittedName>
        <fullName evidence="1">Uncharacterized protein</fullName>
    </submittedName>
</protein>
<dbReference type="EMBL" id="AOKY01000283">
    <property type="protein sequence ID" value="KDB23931.1"/>
    <property type="molecule type" value="Genomic_DNA"/>
</dbReference>
<sequence length="113" mass="13201">MELGWKVKGYGALRACSWFILDSADVLKEVNGCMYEIEECQPRPTKQVQRQTRRFVDRCAYAEGRGRGLRMRYSVQPEAILIYKPRRDRQYPESLDGSTDQADHTVIRIVKNM</sequence>
<evidence type="ECO:0000313" key="1">
    <source>
        <dbReference type="EMBL" id="KDB23931.1"/>
    </source>
</evidence>